<feature type="signal peptide" evidence="2">
    <location>
        <begin position="1"/>
        <end position="34"/>
    </location>
</feature>
<evidence type="ECO:0000313" key="3">
    <source>
        <dbReference type="EMBL" id="MBK9296140.1"/>
    </source>
</evidence>
<evidence type="ECO:0000256" key="2">
    <source>
        <dbReference type="SAM" id="SignalP"/>
    </source>
</evidence>
<accession>A0A936N9Z3</accession>
<proteinExistence type="predicted"/>
<evidence type="ECO:0008006" key="5">
    <source>
        <dbReference type="Google" id="ProtNLM"/>
    </source>
</evidence>
<feature type="compositionally biased region" description="Low complexity" evidence="1">
    <location>
        <begin position="43"/>
        <end position="64"/>
    </location>
</feature>
<dbReference type="EMBL" id="JADJZA010000001">
    <property type="protein sequence ID" value="MBK9296140.1"/>
    <property type="molecule type" value="Genomic_DNA"/>
</dbReference>
<dbReference type="Proteomes" id="UP000727993">
    <property type="component" value="Unassembled WGS sequence"/>
</dbReference>
<organism evidence="3 4">
    <name type="scientific">Candidatus Neomicrothrix subdominans</name>
    <dbReference type="NCBI Taxonomy" id="2954438"/>
    <lineage>
        <taxon>Bacteria</taxon>
        <taxon>Bacillati</taxon>
        <taxon>Actinomycetota</taxon>
        <taxon>Acidimicrobiia</taxon>
        <taxon>Acidimicrobiales</taxon>
        <taxon>Microthrixaceae</taxon>
        <taxon>Candidatus Neomicrothrix</taxon>
    </lineage>
</organism>
<gene>
    <name evidence="3" type="ORF">IPN02_04565</name>
</gene>
<sequence length="277" mass="28394">MSTVFSSKRGHRQSARSALAVISGLLLLAGSLSACGNDIEAASSTTKASTTTSDEAQTTTSDAGGLTGGNVGLGSKLGEEAVSLPGLNGGSSDETFGPDVESCLDEEAADLSEADYDAVINDDDFAGLSPEGTEIVTAAMNTCIPPEEIATVFSEEFSKELGSEPNPQFTACLSTELEGQVGDLLVEASLAENAGGDEIPQPVIDLLDACGDIIISDLFFQQFKESGLRDEVAQCIADGLEGKVTMSDLIELGQGGELPASLEADIEKLAKECEAAG</sequence>
<comment type="caution">
    <text evidence="3">The sequence shown here is derived from an EMBL/GenBank/DDBJ whole genome shotgun (WGS) entry which is preliminary data.</text>
</comment>
<feature type="region of interest" description="Disordered" evidence="1">
    <location>
        <begin position="43"/>
        <end position="74"/>
    </location>
</feature>
<evidence type="ECO:0000256" key="1">
    <source>
        <dbReference type="SAM" id="MobiDB-lite"/>
    </source>
</evidence>
<keyword evidence="2" id="KW-0732">Signal</keyword>
<dbReference type="AlphaFoldDB" id="A0A936N9Z3"/>
<feature type="chain" id="PRO_5038867461" description="Lipoprotein" evidence="2">
    <location>
        <begin position="35"/>
        <end position="277"/>
    </location>
</feature>
<evidence type="ECO:0000313" key="4">
    <source>
        <dbReference type="Proteomes" id="UP000727993"/>
    </source>
</evidence>
<protein>
    <recommendedName>
        <fullName evidence="5">Lipoprotein</fullName>
    </recommendedName>
</protein>
<name>A0A936N9Z3_9ACTN</name>
<reference evidence="3 4" key="1">
    <citation type="submission" date="2020-10" db="EMBL/GenBank/DDBJ databases">
        <title>Connecting structure to function with the recovery of over 1000 high-quality activated sludge metagenome-assembled genomes encoding full-length rRNA genes using long-read sequencing.</title>
        <authorList>
            <person name="Singleton C.M."/>
            <person name="Petriglieri F."/>
            <person name="Kristensen J.M."/>
            <person name="Kirkegaard R.H."/>
            <person name="Michaelsen T.Y."/>
            <person name="Andersen M.H."/>
            <person name="Karst S.M."/>
            <person name="Dueholm M.S."/>
            <person name="Nielsen P.H."/>
            <person name="Albertsen M."/>
        </authorList>
    </citation>
    <scope>NUCLEOTIDE SEQUENCE [LARGE SCALE GENOMIC DNA]</scope>
    <source>
        <strain evidence="3">Lyne_18-Q3-R50-59_MAXAC.006</strain>
    </source>
</reference>